<dbReference type="AlphaFoldDB" id="A0A4U0RUG2"/>
<evidence type="ECO:0000313" key="2">
    <source>
        <dbReference type="Proteomes" id="UP000305778"/>
    </source>
</evidence>
<sequence>MRPQVDVERAHDALEAVAAAPQTQTQFSRGALTGYVWALGRGTSAPVTGSHRHGTPNLGQLTGEIDASVMQLADQTLRTVPRDYVQGVHDALAWVCGYSDDQPSGGFTSPA</sequence>
<organism evidence="1 2">
    <name type="scientific">Actinacidiphila oryziradicis</name>
    <dbReference type="NCBI Taxonomy" id="2571141"/>
    <lineage>
        <taxon>Bacteria</taxon>
        <taxon>Bacillati</taxon>
        <taxon>Actinomycetota</taxon>
        <taxon>Actinomycetes</taxon>
        <taxon>Kitasatosporales</taxon>
        <taxon>Streptomycetaceae</taxon>
        <taxon>Actinacidiphila</taxon>
    </lineage>
</organism>
<reference evidence="1 2" key="1">
    <citation type="submission" date="2019-04" db="EMBL/GenBank/DDBJ databases">
        <title>Streptomyces oryziradicis sp. nov., a novel actinomycete isolated from rhizosphere soil of rice (Oryza sativa L.).</title>
        <authorList>
            <person name="Li C."/>
        </authorList>
    </citation>
    <scope>NUCLEOTIDE SEQUENCE [LARGE SCALE GENOMIC DNA]</scope>
    <source>
        <strain evidence="1 2">NEAU-C40</strain>
    </source>
</reference>
<name>A0A4U0RUG2_9ACTN</name>
<dbReference type="OrthoDB" id="3871240at2"/>
<dbReference type="RefSeq" id="WP_136729738.1">
    <property type="nucleotide sequence ID" value="NZ_SUMC01000096.1"/>
</dbReference>
<comment type="caution">
    <text evidence="1">The sequence shown here is derived from an EMBL/GenBank/DDBJ whole genome shotgun (WGS) entry which is preliminary data.</text>
</comment>
<gene>
    <name evidence="1" type="ORF">FCI23_44470</name>
</gene>
<evidence type="ECO:0000313" key="1">
    <source>
        <dbReference type="EMBL" id="TJZ99805.1"/>
    </source>
</evidence>
<accession>A0A4U0RUG2</accession>
<proteinExistence type="predicted"/>
<protein>
    <submittedName>
        <fullName evidence="1">Uncharacterized protein</fullName>
    </submittedName>
</protein>
<dbReference type="EMBL" id="SUMC01000096">
    <property type="protein sequence ID" value="TJZ99805.1"/>
    <property type="molecule type" value="Genomic_DNA"/>
</dbReference>
<dbReference type="Proteomes" id="UP000305778">
    <property type="component" value="Unassembled WGS sequence"/>
</dbReference>
<keyword evidence="2" id="KW-1185">Reference proteome</keyword>